<name>A0A4R6R5J3_9HYPH</name>
<dbReference type="Gene3D" id="1.10.10.10">
    <property type="entry name" value="Winged helix-like DNA-binding domain superfamily/Winged helix DNA-binding domain"/>
    <property type="match status" value="1"/>
</dbReference>
<dbReference type="Gene3D" id="3.30.420.40">
    <property type="match status" value="2"/>
</dbReference>
<dbReference type="InterPro" id="IPR049874">
    <property type="entry name" value="ROK_cs"/>
</dbReference>
<dbReference type="AlphaFoldDB" id="A0A4R6R5J3"/>
<sequence length="404" mass="42444">MIGQGSWAGGGASSGAGGEGALLALIAAGRARSRAELADLSGLSRATVAQRLSVLLGSGLVDEADETMRSGGRPARLLRLNTTFALTLAADIGEERTHVALTTLDGTVLDGLTEAVDIRRGPVPALEFLLASFDALLARAGRSRRDVLGVGLSLPAPVDYARGRVVGPSVMTGWDDFDIRGWFADRFEAPLFAENDVNLLMLADYRRARRDARHLFYVKIGTGIGSGIVADGRIYRGAQGAAGDIGHIQFMRQPAPLCRCGKIGCVEARAAGWAIARDLRAEGIPAETARDVVALVRAGEPHAINLVRQSGRILGEVLANVVSILNPSRIVIGGTLAGVEEYLLSGVREMIYSRSLPLATRELEIAVSPPDPDAGIVGAALLVVEEATSPLNADDVVARYARAS</sequence>
<dbReference type="InterPro" id="IPR036388">
    <property type="entry name" value="WH-like_DNA-bd_sf"/>
</dbReference>
<dbReference type="PANTHER" id="PTHR18964">
    <property type="entry name" value="ROK (REPRESSOR, ORF, KINASE) FAMILY"/>
    <property type="match status" value="1"/>
</dbReference>
<evidence type="ECO:0000313" key="2">
    <source>
        <dbReference type="EMBL" id="TDP81163.1"/>
    </source>
</evidence>
<dbReference type="Proteomes" id="UP000294547">
    <property type="component" value="Unassembled WGS sequence"/>
</dbReference>
<keyword evidence="2" id="KW-0418">Kinase</keyword>
<dbReference type="RefSeq" id="WP_126542019.1">
    <property type="nucleotide sequence ID" value="NZ_BSPM01000003.1"/>
</dbReference>
<dbReference type="GO" id="GO:0016301">
    <property type="term" value="F:kinase activity"/>
    <property type="evidence" value="ECO:0007669"/>
    <property type="project" value="UniProtKB-KW"/>
</dbReference>
<dbReference type="InterPro" id="IPR000600">
    <property type="entry name" value="ROK"/>
</dbReference>
<dbReference type="EMBL" id="SNXY01000013">
    <property type="protein sequence ID" value="TDP81163.1"/>
    <property type="molecule type" value="Genomic_DNA"/>
</dbReference>
<evidence type="ECO:0000256" key="1">
    <source>
        <dbReference type="ARBA" id="ARBA00006479"/>
    </source>
</evidence>
<accession>A0A4R6R5J3</accession>
<keyword evidence="3" id="KW-1185">Reference proteome</keyword>
<dbReference type="PROSITE" id="PS01125">
    <property type="entry name" value="ROK"/>
    <property type="match status" value="1"/>
</dbReference>
<proteinExistence type="inferred from homology"/>
<gene>
    <name evidence="2" type="ORF">EDD54_4496</name>
</gene>
<dbReference type="InterPro" id="IPR036390">
    <property type="entry name" value="WH_DNA-bd_sf"/>
</dbReference>
<evidence type="ECO:0000313" key="3">
    <source>
        <dbReference type="Proteomes" id="UP000294547"/>
    </source>
</evidence>
<reference evidence="2 3" key="1">
    <citation type="submission" date="2019-03" db="EMBL/GenBank/DDBJ databases">
        <title>Genomic Encyclopedia of Type Strains, Phase IV (KMG-IV): sequencing the most valuable type-strain genomes for metagenomic binning, comparative biology and taxonomic classification.</title>
        <authorList>
            <person name="Goeker M."/>
        </authorList>
    </citation>
    <scope>NUCLEOTIDE SEQUENCE [LARGE SCALE GENOMIC DNA]</scope>
    <source>
        <strain evidence="2 3">DSM 102969</strain>
    </source>
</reference>
<comment type="caution">
    <text evidence="2">The sequence shown here is derived from an EMBL/GenBank/DDBJ whole genome shotgun (WGS) entry which is preliminary data.</text>
</comment>
<comment type="similarity">
    <text evidence="1">Belongs to the ROK (NagC/XylR) family.</text>
</comment>
<dbReference type="SUPFAM" id="SSF53067">
    <property type="entry name" value="Actin-like ATPase domain"/>
    <property type="match status" value="1"/>
</dbReference>
<dbReference type="SUPFAM" id="SSF46785">
    <property type="entry name" value="Winged helix' DNA-binding domain"/>
    <property type="match status" value="1"/>
</dbReference>
<dbReference type="OrthoDB" id="49685at2"/>
<dbReference type="PANTHER" id="PTHR18964:SF173">
    <property type="entry name" value="GLUCOKINASE"/>
    <property type="match status" value="1"/>
</dbReference>
<dbReference type="InterPro" id="IPR043129">
    <property type="entry name" value="ATPase_NBD"/>
</dbReference>
<protein>
    <submittedName>
        <fullName evidence="2">Putative NBD/HSP70 family sugar kinase</fullName>
    </submittedName>
</protein>
<dbReference type="Pfam" id="PF00480">
    <property type="entry name" value="ROK"/>
    <property type="match status" value="1"/>
</dbReference>
<keyword evidence="2" id="KW-0808">Transferase</keyword>
<organism evidence="2 3">
    <name type="scientific">Oharaeibacter diazotrophicus</name>
    <dbReference type="NCBI Taxonomy" id="1920512"/>
    <lineage>
        <taxon>Bacteria</taxon>
        <taxon>Pseudomonadati</taxon>
        <taxon>Pseudomonadota</taxon>
        <taxon>Alphaproteobacteria</taxon>
        <taxon>Hyphomicrobiales</taxon>
        <taxon>Pleomorphomonadaceae</taxon>
        <taxon>Oharaeibacter</taxon>
    </lineage>
</organism>